<keyword evidence="2" id="KW-0560">Oxidoreductase</keyword>
<evidence type="ECO:0000313" key="4">
    <source>
        <dbReference type="EMBL" id="MFC3148055.1"/>
    </source>
</evidence>
<dbReference type="NCBIfam" id="NF006597">
    <property type="entry name" value="PRK09134.1"/>
    <property type="match status" value="1"/>
</dbReference>
<keyword evidence="5" id="KW-1185">Reference proteome</keyword>
<evidence type="ECO:0000256" key="3">
    <source>
        <dbReference type="RuleBase" id="RU000363"/>
    </source>
</evidence>
<accession>A0ABV7H7D6</accession>
<comment type="caution">
    <text evidence="4">The sequence shown here is derived from an EMBL/GenBank/DDBJ whole genome shotgun (WGS) entry which is preliminary data.</text>
</comment>
<dbReference type="SUPFAM" id="SSF51735">
    <property type="entry name" value="NAD(P)-binding Rossmann-fold domains"/>
    <property type="match status" value="1"/>
</dbReference>
<dbReference type="Gene3D" id="3.40.50.720">
    <property type="entry name" value="NAD(P)-binding Rossmann-like Domain"/>
    <property type="match status" value="1"/>
</dbReference>
<comment type="similarity">
    <text evidence="1 3">Belongs to the short-chain dehydrogenases/reductases (SDR) family.</text>
</comment>
<dbReference type="RefSeq" id="WP_377303652.1">
    <property type="nucleotide sequence ID" value="NZ_CP180191.1"/>
</dbReference>
<dbReference type="EMBL" id="JBHRTI010000004">
    <property type="protein sequence ID" value="MFC3148055.1"/>
    <property type="molecule type" value="Genomic_DNA"/>
</dbReference>
<dbReference type="InterPro" id="IPR036291">
    <property type="entry name" value="NAD(P)-bd_dom_sf"/>
</dbReference>
<name>A0ABV7H7D6_9BURK</name>
<sequence>MAASASTPTAAPAAPAPRRAVLVTGGARRLGREIALMFARFGWDVAVHYGSSAGDAAKTTAEIKQLGGRAISLHADLNSERETLALAGAAMKSLGRLDAIVNNASLFVNDTAADFTRDSLLRHMVPNLAAPIILAREFHKLLGETGQGVVINLLDQKLYHYNPDFLSYTLSKAGLQAATVMLAQALAPRVRVIGVAPGLTLPSYLQKDSKDFERGQKLSLTGKSSSPADVAATVLFAAQNQSMTGNVLLVDGGQHLMGLQRDVSFL</sequence>
<dbReference type="PRINTS" id="PR00081">
    <property type="entry name" value="GDHRDH"/>
</dbReference>
<proteinExistence type="inferred from homology"/>
<dbReference type="Proteomes" id="UP001595556">
    <property type="component" value="Unassembled WGS sequence"/>
</dbReference>
<protein>
    <submittedName>
        <fullName evidence="4">SDR family oxidoreductase</fullName>
    </submittedName>
</protein>
<dbReference type="Pfam" id="PF00106">
    <property type="entry name" value="adh_short"/>
    <property type="match status" value="1"/>
</dbReference>
<evidence type="ECO:0000256" key="1">
    <source>
        <dbReference type="ARBA" id="ARBA00006484"/>
    </source>
</evidence>
<dbReference type="PANTHER" id="PTHR43639">
    <property type="entry name" value="OXIDOREDUCTASE, SHORT-CHAIN DEHYDROGENASE/REDUCTASE FAMILY (AFU_ORTHOLOGUE AFUA_5G02870)"/>
    <property type="match status" value="1"/>
</dbReference>
<organism evidence="4 5">
    <name type="scientific">Piscinibacterium candidicorallinum</name>
    <dbReference type="NCBI Taxonomy" id="1793872"/>
    <lineage>
        <taxon>Bacteria</taxon>
        <taxon>Pseudomonadati</taxon>
        <taxon>Pseudomonadota</taxon>
        <taxon>Betaproteobacteria</taxon>
        <taxon>Burkholderiales</taxon>
        <taxon>Piscinibacterium</taxon>
    </lineage>
</organism>
<dbReference type="PRINTS" id="PR00080">
    <property type="entry name" value="SDRFAMILY"/>
</dbReference>
<dbReference type="PANTHER" id="PTHR43639:SF1">
    <property type="entry name" value="SHORT-CHAIN DEHYDROGENASE_REDUCTASE FAMILY PROTEIN"/>
    <property type="match status" value="1"/>
</dbReference>
<reference evidence="5" key="1">
    <citation type="journal article" date="2019" name="Int. J. Syst. Evol. Microbiol.">
        <title>The Global Catalogue of Microorganisms (GCM) 10K type strain sequencing project: providing services to taxonomists for standard genome sequencing and annotation.</title>
        <authorList>
            <consortium name="The Broad Institute Genomics Platform"/>
            <consortium name="The Broad Institute Genome Sequencing Center for Infectious Disease"/>
            <person name="Wu L."/>
            <person name="Ma J."/>
        </authorList>
    </citation>
    <scope>NUCLEOTIDE SEQUENCE [LARGE SCALE GENOMIC DNA]</scope>
    <source>
        <strain evidence="5">KCTC 52168</strain>
    </source>
</reference>
<evidence type="ECO:0000256" key="2">
    <source>
        <dbReference type="ARBA" id="ARBA00023002"/>
    </source>
</evidence>
<dbReference type="InterPro" id="IPR002347">
    <property type="entry name" value="SDR_fam"/>
</dbReference>
<gene>
    <name evidence="4" type="ORF">ACFOEN_10415</name>
</gene>
<evidence type="ECO:0000313" key="5">
    <source>
        <dbReference type="Proteomes" id="UP001595556"/>
    </source>
</evidence>